<dbReference type="CDD" id="cd16169">
    <property type="entry name" value="Tau138_eWH"/>
    <property type="match status" value="1"/>
</dbReference>
<feature type="region of interest" description="Disordered" evidence="6">
    <location>
        <begin position="593"/>
        <end position="627"/>
    </location>
</feature>
<keyword evidence="4" id="KW-0804">Transcription</keyword>
<dbReference type="InterPro" id="IPR046488">
    <property type="entry name" value="Sfc3/Tfc3_C"/>
</dbReference>
<feature type="region of interest" description="Disordered" evidence="6">
    <location>
        <begin position="1038"/>
        <end position="1077"/>
    </location>
</feature>
<evidence type="ECO:0000256" key="6">
    <source>
        <dbReference type="SAM" id="MobiDB-lite"/>
    </source>
</evidence>
<dbReference type="InterPro" id="IPR035625">
    <property type="entry name" value="Tfc3-like_eWH"/>
</dbReference>
<organism evidence="9 10">
    <name type="scientific">Helicocarpus griseus UAMH5409</name>
    <dbReference type="NCBI Taxonomy" id="1447875"/>
    <lineage>
        <taxon>Eukaryota</taxon>
        <taxon>Fungi</taxon>
        <taxon>Dikarya</taxon>
        <taxon>Ascomycota</taxon>
        <taxon>Pezizomycotina</taxon>
        <taxon>Eurotiomycetes</taxon>
        <taxon>Eurotiomycetidae</taxon>
        <taxon>Onygenales</taxon>
        <taxon>Ajellomycetaceae</taxon>
        <taxon>Helicocarpus</taxon>
    </lineage>
</organism>
<dbReference type="GO" id="GO:0005634">
    <property type="term" value="C:nucleus"/>
    <property type="evidence" value="ECO:0007669"/>
    <property type="project" value="UniProtKB-SubCell"/>
</dbReference>
<feature type="compositionally biased region" description="Basic and acidic residues" evidence="6">
    <location>
        <begin position="1239"/>
        <end position="1258"/>
    </location>
</feature>
<evidence type="ECO:0000259" key="8">
    <source>
        <dbReference type="Pfam" id="PF20222"/>
    </source>
</evidence>
<feature type="region of interest" description="Disordered" evidence="6">
    <location>
        <begin position="739"/>
        <end position="1015"/>
    </location>
</feature>
<feature type="compositionally biased region" description="Basic and acidic residues" evidence="6">
    <location>
        <begin position="991"/>
        <end position="1005"/>
    </location>
</feature>
<dbReference type="STRING" id="1447875.A0A2B7XNG0"/>
<gene>
    <name evidence="9" type="ORF">AJ79_05437</name>
</gene>
<feature type="compositionally biased region" description="Polar residues" evidence="6">
    <location>
        <begin position="1006"/>
        <end position="1015"/>
    </location>
</feature>
<dbReference type="Pfam" id="PF04182">
    <property type="entry name" value="B-block_TFIIIC"/>
    <property type="match status" value="1"/>
</dbReference>
<feature type="region of interest" description="Disordered" evidence="6">
    <location>
        <begin position="1441"/>
        <end position="1477"/>
    </location>
</feature>
<feature type="compositionally biased region" description="Basic and acidic residues" evidence="6">
    <location>
        <begin position="593"/>
        <end position="606"/>
    </location>
</feature>
<name>A0A2B7XNG0_9EURO</name>
<dbReference type="GO" id="GO:0003677">
    <property type="term" value="F:DNA binding"/>
    <property type="evidence" value="ECO:0007669"/>
    <property type="project" value="UniProtKB-KW"/>
</dbReference>
<feature type="compositionally biased region" description="Basic residues" evidence="6">
    <location>
        <begin position="694"/>
        <end position="709"/>
    </location>
</feature>
<dbReference type="EMBL" id="PDNB01000086">
    <property type="protein sequence ID" value="PGH10509.1"/>
    <property type="molecule type" value="Genomic_DNA"/>
</dbReference>
<evidence type="ECO:0000256" key="2">
    <source>
        <dbReference type="ARBA" id="ARBA00022553"/>
    </source>
</evidence>
<keyword evidence="3" id="KW-0238">DNA-binding</keyword>
<feature type="compositionally biased region" description="Polar residues" evidence="6">
    <location>
        <begin position="948"/>
        <end position="987"/>
    </location>
</feature>
<evidence type="ECO:0000256" key="1">
    <source>
        <dbReference type="ARBA" id="ARBA00004123"/>
    </source>
</evidence>
<evidence type="ECO:0000259" key="7">
    <source>
        <dbReference type="Pfam" id="PF04182"/>
    </source>
</evidence>
<feature type="region of interest" description="Disordered" evidence="6">
    <location>
        <begin position="690"/>
        <end position="709"/>
    </location>
</feature>
<evidence type="ECO:0000256" key="4">
    <source>
        <dbReference type="ARBA" id="ARBA00023163"/>
    </source>
</evidence>
<feature type="compositionally biased region" description="Polar residues" evidence="6">
    <location>
        <begin position="923"/>
        <end position="934"/>
    </location>
</feature>
<dbReference type="Proteomes" id="UP000223968">
    <property type="component" value="Unassembled WGS sequence"/>
</dbReference>
<feature type="compositionally biased region" description="Basic and acidic residues" evidence="6">
    <location>
        <begin position="761"/>
        <end position="773"/>
    </location>
</feature>
<feature type="region of interest" description="Disordered" evidence="6">
    <location>
        <begin position="98"/>
        <end position="137"/>
    </location>
</feature>
<protein>
    <submittedName>
        <fullName evidence="9">Uncharacterized protein</fullName>
    </submittedName>
</protein>
<proteinExistence type="predicted"/>
<sequence>MARSLRELIEFLLAEISLCGERGASPADVLAFIDSFYASATQQSDQPNHEAVYRAPNVDHKFKQNVWVWLTRHPEVSVGKNREGNNLTLDEVEAQYTQNSAREPSLDASTAQQPEEDVLAGPEHSSSVPETQTKLQSGGPFRVFVSEERMWFAIAGHERDHSRIMPLEFALLSLIASRKGQGIMQPELPGLSGQDKRSVPKRTDALSRKGYIEKRAVQYKSARTSLCTLRRFVRSRSSGEIDGTTGENTGPSSVATELDSVIDFPVLVDKLFRCLKEYNVITRNDLKAKLGMEDRWQGKVLGRAVRKLERIGCVRRVRAVSQYSDMMKTRHPSIMLLREPTEIDYRLFIEDSRSLVSYLEQENTDTVEVDQDQDAGDEPIEIKRDVASPPEVEYLEHIGRIVPRWAPDQILTNLIHDIVDKNGREGSTNQNINVACMGAFYRRPVEALIGRLVDSWRSSHPLQPQHPAIVRDVALRGTVSVYIHYSLRHFSALVNEGLVSWEAVKLSKEKRAAITAPPVDIDLQVDGYGFLLDKKPSNLLNDGDASLKSCLEAAKPTDYLLTTFDPVAVRCSDNSTVFRAERVYKDSSRDSDRFNLEVGQGEKEAPDSPFASGRKRRGSVADPDQPSNILLGIYEEAEALRPAKRGRKAKDDVDRYAGMTEKEKLEAQGFDESWTEYSILLLERPGPGIFFTPKGRRQPVGKARGRPPKSRIAVVKSERLKELDWFVDQGQNEVALNEGTEDAAGGFAAVDNTVPSSDRLASPDHEETEKAHPTMEPASQLTEPVHPAEAIEASSPIDDQTRESVGSQVSPSKKRKFAETGEDGDEESLAVGTPEPHPKRRGRKPKKRKYVTRTKSSVKKKGRYSNRGVEDKATAETTLRNSPTPPLDGNQEQGSQQTAAAQVTPRITRRGAARKAKGIGMGSEQQLEPAQSAETIFGPNDTAKASEPLSSDKATSSTFSQPAPQTRSESVQPVHSISGSAIPTATTELPEGDRDGLSNDQKAQDEVQNTGSTRENVCNGIQAAAGADVDATNALLENGDVENKTAPSQTTDIVDIDSRASEPGSATKGKSNYKKQEAQGGSIALLRRKIVTDIVESAGGLYPFGTEIWYPFTTAWLKSKQTGRPDFRTLRTTVKYMTDSGKLRQLTFSGRNSKGLMVTKSIIAKPEIDATDPRVLNMQKAMLDADPQQYLPPGPDIDPSVRKSHKSYRFTNLPTKRPHEFEEEVVVTLHQLPAVARPPENRPPRIEKPRSQPRERLRSTKHRYSPFSLNYLTSSPSGQAPEVRLPETSEYVSGQAIVAGDSIRDSSFRVPRRHLPIPKVRPPASIFRTPQSFHAPTGTFGTGIADTLRRGSAIIKPRHMVTALPRNLKDILQMIRRRHVDTSSLLDPVSSRFFSEVDAVGKWEFRHPELFDLEKDGWRYINHIIPGPFESASLEGPLTFEPSETMKAPAGRVTKPPRTPFRNYASSPARITQRSRPSDRLVAVRGQTLPETPVNRRLEKFQELKEKQVRATVPGARRKKLIKILSADIIRKVTVAVVVVKALAGGLEGKLIDWELVTLGFPNHDPKFIRDIGKAILPKYRLQMQKMQSDFQDRFAEAYERDQVPPIDYNDLTLYDWPWIVEWANHQLEGPRSDSLPSLPATRQQFNSLFDLRPEPVQNLDELYQHNAPATIPRKQALLANTNFVIPLSRNGRKRERQLSGIERLNIAKTWVRANVITPEELYNPVEARRVLEYLGEELIGQAIQSLIIERVISMGNRGRVTPGRNYDVTEYFVHTFGRKRATEASHLKRAVTFKTEILDTQLHLEGKCPVSYEAEDGDMIVLINLLAEGRIRVWPVNPPKDKYGLTEGGYLTRLMDKGKLRFDIEVFPVPERYIYGNPVTLPQMIPRGDLPPDFPPSTGSPPLCKIPLWFDVHGNFVKMLWDLVVGGVVGYIAARPGLSTADISRIFEPHISEWEVTLALEWMQEAGVVERLGSAGWAVKEWWWMVVQG</sequence>
<dbReference type="InterPro" id="IPR044210">
    <property type="entry name" value="Tfc3-like"/>
</dbReference>
<dbReference type="Pfam" id="PF20222">
    <property type="entry name" value="DUF6581"/>
    <property type="match status" value="1"/>
</dbReference>
<comment type="subcellular location">
    <subcellularLocation>
        <location evidence="1">Nucleus</location>
    </subcellularLocation>
</comment>
<reference evidence="9 10" key="1">
    <citation type="submission" date="2017-10" db="EMBL/GenBank/DDBJ databases">
        <title>Comparative genomics in systemic dimorphic fungi from Ajellomycetaceae.</title>
        <authorList>
            <person name="Munoz J.F."/>
            <person name="Mcewen J.G."/>
            <person name="Clay O.K."/>
            <person name="Cuomo C.A."/>
        </authorList>
    </citation>
    <scope>NUCLEOTIDE SEQUENCE [LARGE SCALE GENOMIC DNA]</scope>
    <source>
        <strain evidence="9 10">UAMH5409</strain>
    </source>
</reference>
<dbReference type="OrthoDB" id="5403573at2759"/>
<dbReference type="PANTHER" id="PTHR15180:SF1">
    <property type="entry name" value="GENERAL TRANSCRIPTION FACTOR 3C POLYPEPTIDE 1"/>
    <property type="match status" value="1"/>
</dbReference>
<accession>A0A2B7XNG0</accession>
<feature type="compositionally biased region" description="Basic residues" evidence="6">
    <location>
        <begin position="907"/>
        <end position="917"/>
    </location>
</feature>
<evidence type="ECO:0000256" key="3">
    <source>
        <dbReference type="ARBA" id="ARBA00023125"/>
    </source>
</evidence>
<feature type="compositionally biased region" description="Polar residues" evidence="6">
    <location>
        <begin position="98"/>
        <end position="113"/>
    </location>
</feature>
<evidence type="ECO:0000313" key="10">
    <source>
        <dbReference type="Proteomes" id="UP000223968"/>
    </source>
</evidence>
<evidence type="ECO:0000313" key="9">
    <source>
        <dbReference type="EMBL" id="PGH10509.1"/>
    </source>
</evidence>
<feature type="domain" description="Transcription factor tau subunit sfc3/Tfc3 C-terminal" evidence="8">
    <location>
        <begin position="1524"/>
        <end position="1945"/>
    </location>
</feature>
<dbReference type="InterPro" id="IPR007309">
    <property type="entry name" value="TFIIIC_Bblock-bd"/>
</dbReference>
<keyword evidence="2" id="KW-0597">Phosphoprotein</keyword>
<feature type="compositionally biased region" description="Polar residues" evidence="6">
    <location>
        <begin position="890"/>
        <end position="901"/>
    </location>
</feature>
<feature type="compositionally biased region" description="Polar residues" evidence="6">
    <location>
        <begin position="124"/>
        <end position="136"/>
    </location>
</feature>
<dbReference type="PANTHER" id="PTHR15180">
    <property type="entry name" value="GENERAL TRANSCRIPTION FACTOR 3C POLYPEPTIDE 1"/>
    <property type="match status" value="1"/>
</dbReference>
<comment type="caution">
    <text evidence="9">The sequence shown here is derived from an EMBL/GenBank/DDBJ whole genome shotgun (WGS) entry which is preliminary data.</text>
</comment>
<feature type="compositionally biased region" description="Polar residues" evidence="6">
    <location>
        <begin position="1464"/>
        <end position="1475"/>
    </location>
</feature>
<dbReference type="GO" id="GO:0042791">
    <property type="term" value="P:5S class rRNA transcription by RNA polymerase III"/>
    <property type="evidence" value="ECO:0007669"/>
    <property type="project" value="TreeGrafter"/>
</dbReference>
<evidence type="ECO:0000256" key="5">
    <source>
        <dbReference type="ARBA" id="ARBA00023242"/>
    </source>
</evidence>
<keyword evidence="5" id="KW-0539">Nucleus</keyword>
<dbReference type="GO" id="GO:0000127">
    <property type="term" value="C:transcription factor TFIIIC complex"/>
    <property type="evidence" value="ECO:0007669"/>
    <property type="project" value="InterPro"/>
</dbReference>
<feature type="region of interest" description="Disordered" evidence="6">
    <location>
        <begin position="1235"/>
        <end position="1259"/>
    </location>
</feature>
<feature type="compositionally biased region" description="Basic residues" evidence="6">
    <location>
        <begin position="838"/>
        <end position="864"/>
    </location>
</feature>
<feature type="domain" description="B-block binding subunit of TFIIIC" evidence="7">
    <location>
        <begin position="166"/>
        <end position="234"/>
    </location>
</feature>
<keyword evidence="10" id="KW-1185">Reference proteome</keyword>
<dbReference type="GO" id="GO:0006384">
    <property type="term" value="P:transcription initiation at RNA polymerase III promoter"/>
    <property type="evidence" value="ECO:0007669"/>
    <property type="project" value="InterPro"/>
</dbReference>